<accession>A0A3N6Q4P4</accession>
<dbReference type="Gene3D" id="3.60.40.10">
    <property type="entry name" value="PPM-type phosphatase domain"/>
    <property type="match status" value="1"/>
</dbReference>
<proteinExistence type="predicted"/>
<protein>
    <recommendedName>
        <fullName evidence="1">PPM-type phosphatase domain-containing protein</fullName>
    </recommendedName>
</protein>
<dbReference type="Pfam" id="PF00481">
    <property type="entry name" value="PP2C"/>
    <property type="match status" value="1"/>
</dbReference>
<evidence type="ECO:0000313" key="3">
    <source>
        <dbReference type="Proteomes" id="UP000712281"/>
    </source>
</evidence>
<dbReference type="AlphaFoldDB" id="A0A3N6Q4P4"/>
<dbReference type="Proteomes" id="UP000712281">
    <property type="component" value="Unassembled WGS sequence"/>
</dbReference>
<dbReference type="OrthoDB" id="420076at2759"/>
<evidence type="ECO:0000313" key="2">
    <source>
        <dbReference type="EMBL" id="KAF2542135.1"/>
    </source>
</evidence>
<dbReference type="EMBL" id="QGKW02002005">
    <property type="protein sequence ID" value="KAF2542135.1"/>
    <property type="molecule type" value="Genomic_DNA"/>
</dbReference>
<comment type="caution">
    <text evidence="2">The sequence shown here is derived from an EMBL/GenBank/DDBJ whole genome shotgun (WGS) entry which is preliminary data.</text>
</comment>
<feature type="domain" description="PPM-type phosphatase" evidence="1">
    <location>
        <begin position="38"/>
        <end position="82"/>
    </location>
</feature>
<gene>
    <name evidence="2" type="ORF">F2Q68_00032512</name>
</gene>
<name>A0A3N6Q4P4_BRACR</name>
<evidence type="ECO:0000259" key="1">
    <source>
        <dbReference type="Pfam" id="PF00481"/>
    </source>
</evidence>
<organism evidence="2 3">
    <name type="scientific">Brassica cretica</name>
    <name type="common">Mustard</name>
    <dbReference type="NCBI Taxonomy" id="69181"/>
    <lineage>
        <taxon>Eukaryota</taxon>
        <taxon>Viridiplantae</taxon>
        <taxon>Streptophyta</taxon>
        <taxon>Embryophyta</taxon>
        <taxon>Tracheophyta</taxon>
        <taxon>Spermatophyta</taxon>
        <taxon>Magnoliopsida</taxon>
        <taxon>eudicotyledons</taxon>
        <taxon>Gunneridae</taxon>
        <taxon>Pentapetalae</taxon>
        <taxon>rosids</taxon>
        <taxon>malvids</taxon>
        <taxon>Brassicales</taxon>
        <taxon>Brassicaceae</taxon>
        <taxon>Brassiceae</taxon>
        <taxon>Brassica</taxon>
    </lineage>
</organism>
<dbReference type="InterPro" id="IPR001932">
    <property type="entry name" value="PPM-type_phosphatase-like_dom"/>
</dbReference>
<dbReference type="InterPro" id="IPR036457">
    <property type="entry name" value="PPM-type-like_dom_sf"/>
</dbReference>
<reference evidence="2" key="1">
    <citation type="submission" date="2019-12" db="EMBL/GenBank/DDBJ databases">
        <title>Genome sequencing and annotation of Brassica cretica.</title>
        <authorList>
            <person name="Studholme D.J."/>
            <person name="Sarris P.F."/>
        </authorList>
    </citation>
    <scope>NUCLEOTIDE SEQUENCE</scope>
    <source>
        <strain evidence="2">PFS-001/15</strain>
        <tissue evidence="2">Leaf</tissue>
    </source>
</reference>
<sequence length="98" mass="11068">MKLQAVQLTENHTVHNEIEEARLLSEHLDDPKIVIGAINESSHKITKSDHFAKVASDGLFDFFSNKEAIELVHGFISIYPPSFISRYLHGLFDKTAAF</sequence>
<dbReference type="SUPFAM" id="SSF81606">
    <property type="entry name" value="PP2C-like"/>
    <property type="match status" value="1"/>
</dbReference>